<gene>
    <name evidence="1" type="ORF">DDZ16_16775</name>
</gene>
<dbReference type="EMBL" id="QEWP01000018">
    <property type="protein sequence ID" value="PWD98147.1"/>
    <property type="molecule type" value="Genomic_DNA"/>
</dbReference>
<sequence length="100" mass="11455">MSHYRRKAPGKFSGFEEGGSFYCNMVISEANEILQEKIIPVSVMNVSREGKHILFLFGGMIDNCYGIAFAPDGKKSSENDCGQFTTWQKKEENWYIWTTQ</sequence>
<comment type="caution">
    <text evidence="1">The sequence shown here is derived from an EMBL/GenBank/DDBJ whole genome shotgun (WGS) entry which is preliminary data.</text>
</comment>
<keyword evidence="2" id="KW-1185">Reference proteome</keyword>
<organism evidence="1 2">
    <name type="scientific">Marinilabilia rubra</name>
    <dbReference type="NCBI Taxonomy" id="2162893"/>
    <lineage>
        <taxon>Bacteria</taxon>
        <taxon>Pseudomonadati</taxon>
        <taxon>Bacteroidota</taxon>
        <taxon>Bacteroidia</taxon>
        <taxon>Marinilabiliales</taxon>
        <taxon>Marinilabiliaceae</taxon>
        <taxon>Marinilabilia</taxon>
    </lineage>
</organism>
<dbReference type="OrthoDB" id="9985905at2"/>
<evidence type="ECO:0000313" key="1">
    <source>
        <dbReference type="EMBL" id="PWD98147.1"/>
    </source>
</evidence>
<dbReference type="AlphaFoldDB" id="A0A2U2B533"/>
<name>A0A2U2B533_9BACT</name>
<protein>
    <submittedName>
        <fullName evidence="1">Uncharacterized protein</fullName>
    </submittedName>
</protein>
<dbReference type="Proteomes" id="UP000244956">
    <property type="component" value="Unassembled WGS sequence"/>
</dbReference>
<evidence type="ECO:0000313" key="2">
    <source>
        <dbReference type="Proteomes" id="UP000244956"/>
    </source>
</evidence>
<dbReference type="RefSeq" id="WP_109265641.1">
    <property type="nucleotide sequence ID" value="NZ_QEWP01000018.1"/>
</dbReference>
<accession>A0A2U2B533</accession>
<reference evidence="1 2" key="1">
    <citation type="submission" date="2018-05" db="EMBL/GenBank/DDBJ databases">
        <title>Marinilabilia rubrum sp. nov., isolated from saltern sediment.</title>
        <authorList>
            <person name="Zhang R."/>
        </authorList>
    </citation>
    <scope>NUCLEOTIDE SEQUENCE [LARGE SCALE GENOMIC DNA]</scope>
    <source>
        <strain evidence="1 2">WTE16</strain>
    </source>
</reference>
<proteinExistence type="predicted"/>